<feature type="active site" evidence="7">
    <location>
        <position position="297"/>
    </location>
</feature>
<evidence type="ECO:0000259" key="12">
    <source>
        <dbReference type="Pfam" id="PF00171"/>
    </source>
</evidence>
<dbReference type="PANTHER" id="PTHR42862">
    <property type="entry name" value="DELTA-1-PYRROLINE-5-CARBOXYLATE DEHYDROGENASE 1, ISOFORM A-RELATED"/>
    <property type="match status" value="1"/>
</dbReference>
<dbReference type="InterPro" id="IPR029510">
    <property type="entry name" value="Ald_DH_CS_GLU"/>
</dbReference>
<comment type="catalytic activity">
    <reaction evidence="6 9">
        <text>L-glutamate 5-semialdehyde + NAD(+) + H2O = L-glutamate + NADH + 2 H(+)</text>
        <dbReference type="Rhea" id="RHEA:30235"/>
        <dbReference type="ChEBI" id="CHEBI:15377"/>
        <dbReference type="ChEBI" id="CHEBI:15378"/>
        <dbReference type="ChEBI" id="CHEBI:29985"/>
        <dbReference type="ChEBI" id="CHEBI:57540"/>
        <dbReference type="ChEBI" id="CHEBI:57945"/>
        <dbReference type="ChEBI" id="CHEBI:58066"/>
        <dbReference type="EC" id="1.2.1.88"/>
    </reaction>
</comment>
<dbReference type="EC" id="1.2.1.88" evidence="9"/>
<dbReference type="PROSITE" id="PS00070">
    <property type="entry name" value="ALDEHYDE_DEHYDR_CYS"/>
    <property type="match status" value="1"/>
</dbReference>
<evidence type="ECO:0000313" key="14">
    <source>
        <dbReference type="Proteomes" id="UP001149090"/>
    </source>
</evidence>
<dbReference type="InterPro" id="IPR016161">
    <property type="entry name" value="Ald_DH/histidinol_DH"/>
</dbReference>
<dbReference type="InterPro" id="IPR050485">
    <property type="entry name" value="Proline_metab_enzyme"/>
</dbReference>
<dbReference type="CDD" id="cd07123">
    <property type="entry name" value="ALDH_F4-17_P5CDH"/>
    <property type="match status" value="1"/>
</dbReference>
<evidence type="ECO:0000313" key="13">
    <source>
        <dbReference type="EMBL" id="KAJ5072829.1"/>
    </source>
</evidence>
<protein>
    <recommendedName>
        <fullName evidence="9 10">Multifunctional fusion protein</fullName>
    </recommendedName>
    <domain>
        <recommendedName>
            <fullName evidence="10">Delta-1-pyrroline-5-carboxylate dehydrogenase</fullName>
            <shortName evidence="10">P5C dehydrogenase</shortName>
        </recommendedName>
        <alternativeName>
            <fullName evidence="9">L-glutamate gamma-semialdehyde dehydrogenase</fullName>
        </alternativeName>
    </domain>
    <domain>
        <recommendedName>
            <fullName evidence="9">L-glutamate gamma-semialdehyde dehydrogenase</fullName>
            <ecNumber evidence="9">1.2.1.88</ecNumber>
        </recommendedName>
    </domain>
</protein>
<dbReference type="PANTHER" id="PTHR42862:SF1">
    <property type="entry name" value="DELTA-1-PYRROLINE-5-CARBOXYLATE DEHYDROGENASE 2, ISOFORM A-RELATED"/>
    <property type="match status" value="1"/>
</dbReference>
<organism evidence="13 14">
    <name type="scientific">Anaeramoeba ignava</name>
    <name type="common">Anaerobic marine amoeba</name>
    <dbReference type="NCBI Taxonomy" id="1746090"/>
    <lineage>
        <taxon>Eukaryota</taxon>
        <taxon>Metamonada</taxon>
        <taxon>Anaeramoebidae</taxon>
        <taxon>Anaeramoeba</taxon>
    </lineage>
</organism>
<evidence type="ECO:0000256" key="1">
    <source>
        <dbReference type="ARBA" id="ARBA00004786"/>
    </source>
</evidence>
<dbReference type="InterPro" id="IPR016162">
    <property type="entry name" value="Ald_DH_N"/>
</dbReference>
<accession>A0A9Q0LI45</accession>
<sequence length="558" mass="62850">MSHIGRFNIPTPHNEPPLSYLPNSKEAKKLKEECEKMRKEIPFEVPCIINGKEYKTGNIKEQLIPSDHKNVICKFHQVSEELVQEAVKGALEAKKKWEEMSFESRAAIFLKAADLVVGKYRYVMMAATMLGQGKNIWQAEIDCTAEVSDLLRFNLKYIEEIYSNQPKINPTAVWNRLEYRPLEGFVLAITPFNFTAIGANLPTAPAMLGNVVLWKPSSTAIYSNYIFYKILQEAGLPAGVIQFVPGTGSMIGKILLKNKDLAGVHFTGSTAVFKHIWLESAKNTMSLYKSYPRIVGETGGKNFHFVHESALIDNLVNHTIRGAFEYQGQKCSATSRMYIPKTIWPEVKEKLIKEVSKIKMGQSDGKIKFKIKIQKDPTSFMSAVIDKNSFENIKKYINEAEKDESVELICGGKYDDSVGWFIEPTIYLTTNPKHKLMQEEIFGPILTIYVYEADKYEETLELCDQTSPYALTGAIFANDREAIDIAIKKLRQSAGNFYINEKSTGAVVGQQPFGGARGSGNNQKAGAIINLMNWCSPRSIKEGFVELKDWKNGHEKTD</sequence>
<dbReference type="FunFam" id="3.40.605.10:FF:000006">
    <property type="entry name" value="1-pyrroline-5-carboxylate dehydrogenase"/>
    <property type="match status" value="1"/>
</dbReference>
<dbReference type="AlphaFoldDB" id="A0A9Q0LI45"/>
<evidence type="ECO:0000256" key="5">
    <source>
        <dbReference type="ARBA" id="ARBA00023062"/>
    </source>
</evidence>
<evidence type="ECO:0000256" key="3">
    <source>
        <dbReference type="ARBA" id="ARBA00023002"/>
    </source>
</evidence>
<dbReference type="GO" id="GO:0003842">
    <property type="term" value="F:L-glutamate gamma-semialdehyde dehydrogenase activity"/>
    <property type="evidence" value="ECO:0007669"/>
    <property type="project" value="UniProtKB-UniRule"/>
</dbReference>
<dbReference type="EMBL" id="JAPDFW010000079">
    <property type="protein sequence ID" value="KAJ5072829.1"/>
    <property type="molecule type" value="Genomic_DNA"/>
</dbReference>
<dbReference type="InterPro" id="IPR015590">
    <property type="entry name" value="Aldehyde_DH_dom"/>
</dbReference>
<dbReference type="OrthoDB" id="5322683at2759"/>
<comment type="caution">
    <text evidence="13">The sequence shown here is derived from an EMBL/GenBank/DDBJ whole genome shotgun (WGS) entry which is preliminary data.</text>
</comment>
<dbReference type="FunFam" id="3.40.309.10:FF:000005">
    <property type="entry name" value="1-pyrroline-5-carboxylate dehydrogenase 1"/>
    <property type="match status" value="1"/>
</dbReference>
<dbReference type="SUPFAM" id="SSF53720">
    <property type="entry name" value="ALDH-like"/>
    <property type="match status" value="1"/>
</dbReference>
<dbReference type="NCBIfam" id="TIGR01236">
    <property type="entry name" value="D1pyr5carbox1"/>
    <property type="match status" value="1"/>
</dbReference>
<evidence type="ECO:0000256" key="4">
    <source>
        <dbReference type="ARBA" id="ARBA00023027"/>
    </source>
</evidence>
<dbReference type="GO" id="GO:0010133">
    <property type="term" value="P:L-proline catabolic process to L-glutamate"/>
    <property type="evidence" value="ECO:0007669"/>
    <property type="project" value="UniProtKB-UniRule"/>
</dbReference>
<dbReference type="InterPro" id="IPR005931">
    <property type="entry name" value="P5CDH/ALDH4A1"/>
</dbReference>
<name>A0A9Q0LI45_ANAIG</name>
<dbReference type="InterPro" id="IPR016160">
    <property type="entry name" value="Ald_DH_CS_CYS"/>
</dbReference>
<proteinExistence type="inferred from homology"/>
<dbReference type="Gene3D" id="3.40.605.10">
    <property type="entry name" value="Aldehyde Dehydrogenase, Chain A, domain 1"/>
    <property type="match status" value="1"/>
</dbReference>
<dbReference type="Proteomes" id="UP001149090">
    <property type="component" value="Unassembled WGS sequence"/>
</dbReference>
<keyword evidence="4 9" id="KW-0520">NAD</keyword>
<dbReference type="Gene3D" id="3.40.309.10">
    <property type="entry name" value="Aldehyde Dehydrogenase, Chain A, domain 2"/>
    <property type="match status" value="1"/>
</dbReference>
<keyword evidence="14" id="KW-1185">Reference proteome</keyword>
<evidence type="ECO:0000256" key="8">
    <source>
        <dbReference type="RuleBase" id="RU003345"/>
    </source>
</evidence>
<dbReference type="PROSITE" id="PS00687">
    <property type="entry name" value="ALDEHYDE_DEHYDR_GLU"/>
    <property type="match status" value="1"/>
</dbReference>
<gene>
    <name evidence="13" type="ORF">M0811_09275</name>
</gene>
<evidence type="ECO:0000256" key="2">
    <source>
        <dbReference type="ARBA" id="ARBA00009986"/>
    </source>
</evidence>
<dbReference type="Pfam" id="PF00171">
    <property type="entry name" value="Aldedh"/>
    <property type="match status" value="1"/>
</dbReference>
<evidence type="ECO:0000256" key="7">
    <source>
        <dbReference type="PROSITE-ProRule" id="PRU10007"/>
    </source>
</evidence>
<feature type="domain" description="Aldehyde dehydrogenase" evidence="12">
    <location>
        <begin position="63"/>
        <end position="535"/>
    </location>
</feature>
<reference evidence="13" key="1">
    <citation type="submission" date="2022-10" db="EMBL/GenBank/DDBJ databases">
        <title>Novel sulphate-reducing endosymbionts in the free-living metamonad Anaeramoeba.</title>
        <authorList>
            <person name="Jerlstrom-Hultqvist J."/>
            <person name="Cepicka I."/>
            <person name="Gallot-Lavallee L."/>
            <person name="Salas-Leiva D."/>
            <person name="Curtis B.A."/>
            <person name="Zahonova K."/>
            <person name="Pipaliya S."/>
            <person name="Dacks J."/>
            <person name="Roger A.J."/>
        </authorList>
    </citation>
    <scope>NUCLEOTIDE SEQUENCE</scope>
    <source>
        <strain evidence="13">BMAN</strain>
    </source>
</reference>
<evidence type="ECO:0000256" key="6">
    <source>
        <dbReference type="ARBA" id="ARBA00048142"/>
    </source>
</evidence>
<keyword evidence="5 9" id="KW-0642">Proline metabolism</keyword>
<evidence type="ECO:0000256" key="10">
    <source>
        <dbReference type="RuleBase" id="RU366030"/>
    </source>
</evidence>
<dbReference type="GO" id="GO:0005759">
    <property type="term" value="C:mitochondrial matrix"/>
    <property type="evidence" value="ECO:0007669"/>
    <property type="project" value="TreeGrafter"/>
</dbReference>
<feature type="region of interest" description="Disordered" evidence="11">
    <location>
        <begin position="1"/>
        <end position="22"/>
    </location>
</feature>
<evidence type="ECO:0000256" key="9">
    <source>
        <dbReference type="RuleBase" id="RU366016"/>
    </source>
</evidence>
<keyword evidence="3 8" id="KW-0560">Oxidoreductase</keyword>
<evidence type="ECO:0000256" key="11">
    <source>
        <dbReference type="SAM" id="MobiDB-lite"/>
    </source>
</evidence>
<comment type="pathway">
    <text evidence="1 9">Amino-acid degradation; L-proline degradation into L-glutamate; L-glutamate from L-proline: step 2/2.</text>
</comment>
<comment type="similarity">
    <text evidence="2 8">Belongs to the aldehyde dehydrogenase family.</text>
</comment>
<dbReference type="InterPro" id="IPR016163">
    <property type="entry name" value="Ald_DH_C"/>
</dbReference>